<protein>
    <recommendedName>
        <fullName evidence="3">DUF4156 domain-containing protein</fullName>
    </recommendedName>
</protein>
<reference evidence="1 2" key="1">
    <citation type="submission" date="2015-07" db="EMBL/GenBank/DDBJ databases">
        <authorList>
            <person name="Noorani M."/>
        </authorList>
    </citation>
    <scope>NUCLEOTIDE SEQUENCE [LARGE SCALE GENOMIC DNA]</scope>
    <source>
        <strain evidence="1">LMG728</strain>
    </source>
</reference>
<evidence type="ECO:0000313" key="1">
    <source>
        <dbReference type="EMBL" id="CTP85007.1"/>
    </source>
</evidence>
<name>A0A0K2ZJ97_9XANT</name>
<dbReference type="InterPro" id="IPR025294">
    <property type="entry name" value="DUF4156"/>
</dbReference>
<accession>A0A0K2ZJ97</accession>
<proteinExistence type="predicted"/>
<dbReference type="Proteomes" id="UP000041247">
    <property type="component" value="Unassembled WGS sequence"/>
</dbReference>
<sequence>MLGSHQIRQRHCQFSDLRHNPGSLSLRSLSMRLPIALLLLASLAACTWVPMAPEGKTVRVLPPGPAPAGCEKRGEVVVSVKSNVGFYQRNPLRVREELETLARNEAPGVGANTVQAMGEPVEGDQRYAAYQCSVR</sequence>
<dbReference type="AlphaFoldDB" id="A0A0K2ZJ97"/>
<gene>
    <name evidence="1" type="ORF">XTPLMG728_0740</name>
</gene>
<organism evidence="1 2">
    <name type="scientific">Xanthomonas graminis pv. poae</name>
    <dbReference type="NCBI Taxonomy" id="227946"/>
    <lineage>
        <taxon>Bacteria</taxon>
        <taxon>Pseudomonadati</taxon>
        <taxon>Pseudomonadota</taxon>
        <taxon>Gammaproteobacteria</taxon>
        <taxon>Lysobacterales</taxon>
        <taxon>Lysobacteraceae</taxon>
        <taxon>Xanthomonas</taxon>
        <taxon>Xanthomonas translucens group</taxon>
        <taxon>Xanthomonas graminis</taxon>
    </lineage>
</organism>
<evidence type="ECO:0008006" key="3">
    <source>
        <dbReference type="Google" id="ProtNLM"/>
    </source>
</evidence>
<dbReference type="Pfam" id="PF13698">
    <property type="entry name" value="DUF4156"/>
    <property type="match status" value="1"/>
</dbReference>
<dbReference type="EMBL" id="CXOK01000021">
    <property type="protein sequence ID" value="CTP85007.1"/>
    <property type="molecule type" value="Genomic_DNA"/>
</dbReference>
<evidence type="ECO:0000313" key="2">
    <source>
        <dbReference type="Proteomes" id="UP000041247"/>
    </source>
</evidence>